<gene>
    <name evidence="3" type="ORF">C1SCF055_LOCUS9599</name>
</gene>
<protein>
    <submittedName>
        <fullName evidence="3">Uncharacterized protein</fullName>
    </submittedName>
</protein>
<dbReference type="EMBL" id="CAMXCT010000667">
    <property type="protein sequence ID" value="CAI3981849.1"/>
    <property type="molecule type" value="Genomic_DNA"/>
</dbReference>
<feature type="region of interest" description="Disordered" evidence="2">
    <location>
        <begin position="449"/>
        <end position="496"/>
    </location>
</feature>
<dbReference type="Proteomes" id="UP001152797">
    <property type="component" value="Unassembled WGS sequence"/>
</dbReference>
<proteinExistence type="predicted"/>
<dbReference type="OrthoDB" id="435435at2759"/>
<evidence type="ECO:0000313" key="3">
    <source>
        <dbReference type="EMBL" id="CAI3981849.1"/>
    </source>
</evidence>
<accession>A0A9P1BYJ6</accession>
<feature type="region of interest" description="Disordered" evidence="2">
    <location>
        <begin position="515"/>
        <end position="546"/>
    </location>
</feature>
<dbReference type="EMBL" id="CAMXCT020000667">
    <property type="protein sequence ID" value="CAL1135224.1"/>
    <property type="molecule type" value="Genomic_DNA"/>
</dbReference>
<keyword evidence="1" id="KW-0175">Coiled coil</keyword>
<feature type="region of interest" description="Disordered" evidence="2">
    <location>
        <begin position="20"/>
        <end position="59"/>
    </location>
</feature>
<keyword evidence="5" id="KW-1185">Reference proteome</keyword>
<comment type="caution">
    <text evidence="3">The sequence shown here is derived from an EMBL/GenBank/DDBJ whole genome shotgun (WGS) entry which is preliminary data.</text>
</comment>
<feature type="compositionally biased region" description="Acidic residues" evidence="2">
    <location>
        <begin position="23"/>
        <end position="33"/>
    </location>
</feature>
<sequence length="565" mass="62047">MHSLKAFAKSTLGEIKDALVEAVGDDDDEEEDVPSSPVQTHPGINAERPVLKGNGGTDVAESLRNLSGNRESISANLPELAAVESPESEAARMEFQAVQGSPYLESILNQLDSEKAARAKEWNKGSLSIPEIAALSCWTLRQLFPLVPATQLTNQGQSETQRLLTSFSDRYEALLMEHTALQRKARELSHANTELARSAQQTESWKSAHGTAIARLEELSSENAELKERIRSSWANLNSDQDQSRDQLVRKLAQKDAEIRGLTEAMERLQEVVDDQSSLATKCWNLERELREAKEARETVDPMSIAIKPDDEAWRRETQTRQGSQESHEHLLARCQHAEKELSDTSTALEVLLEEKSKRIEDQEHLVDRRLVTSMLALYHDHVSSGQRALADQVLTQALHILGGVPEETQRSRQQLKEAAAAAEARLAEPLGNAFLDFLEKETELEMGHAGPVGHAPTQTHPTPTVPGGKNPPAPNGSLLSALAGGDWASHSDHTETKRSLALRARQARAAKDLEHKAGHSAGQAKAMEPIPGQDAQGNMELSTGRASQNSSAVRCYLCLHQFQA</sequence>
<reference evidence="3" key="1">
    <citation type="submission" date="2022-10" db="EMBL/GenBank/DDBJ databases">
        <authorList>
            <person name="Chen Y."/>
            <person name="Dougan E. K."/>
            <person name="Chan C."/>
            <person name="Rhodes N."/>
            <person name="Thang M."/>
        </authorList>
    </citation>
    <scope>NUCLEOTIDE SEQUENCE</scope>
</reference>
<evidence type="ECO:0000313" key="4">
    <source>
        <dbReference type="EMBL" id="CAL1135224.1"/>
    </source>
</evidence>
<evidence type="ECO:0000256" key="2">
    <source>
        <dbReference type="SAM" id="MobiDB-lite"/>
    </source>
</evidence>
<name>A0A9P1BYJ6_9DINO</name>
<reference evidence="4" key="2">
    <citation type="submission" date="2024-04" db="EMBL/GenBank/DDBJ databases">
        <authorList>
            <person name="Chen Y."/>
            <person name="Shah S."/>
            <person name="Dougan E. K."/>
            <person name="Thang M."/>
            <person name="Chan C."/>
        </authorList>
    </citation>
    <scope>NUCLEOTIDE SEQUENCE [LARGE SCALE GENOMIC DNA]</scope>
</reference>
<organism evidence="3">
    <name type="scientific">Cladocopium goreaui</name>
    <dbReference type="NCBI Taxonomy" id="2562237"/>
    <lineage>
        <taxon>Eukaryota</taxon>
        <taxon>Sar</taxon>
        <taxon>Alveolata</taxon>
        <taxon>Dinophyceae</taxon>
        <taxon>Suessiales</taxon>
        <taxon>Symbiodiniaceae</taxon>
        <taxon>Cladocopium</taxon>
    </lineage>
</organism>
<dbReference type="EMBL" id="CAMXCT030000667">
    <property type="protein sequence ID" value="CAL4769161.1"/>
    <property type="molecule type" value="Genomic_DNA"/>
</dbReference>
<evidence type="ECO:0000256" key="1">
    <source>
        <dbReference type="SAM" id="Coils"/>
    </source>
</evidence>
<feature type="compositionally biased region" description="Polar residues" evidence="2">
    <location>
        <begin position="536"/>
        <end position="546"/>
    </location>
</feature>
<evidence type="ECO:0000313" key="5">
    <source>
        <dbReference type="Proteomes" id="UP001152797"/>
    </source>
</evidence>
<dbReference type="AlphaFoldDB" id="A0A9P1BYJ6"/>
<feature type="coiled-coil region" evidence="1">
    <location>
        <begin position="181"/>
        <end position="272"/>
    </location>
</feature>